<comment type="caution">
    <text evidence="1">The sequence shown here is derived from an EMBL/GenBank/DDBJ whole genome shotgun (WGS) entry which is preliminary data.</text>
</comment>
<reference evidence="1" key="1">
    <citation type="submission" date="2020-08" db="EMBL/GenBank/DDBJ databases">
        <title>Multicomponent nature underlies the extraordinary mechanical properties of spider dragline silk.</title>
        <authorList>
            <person name="Kono N."/>
            <person name="Nakamura H."/>
            <person name="Mori M."/>
            <person name="Yoshida Y."/>
            <person name="Ohtoshi R."/>
            <person name="Malay A.D."/>
            <person name="Moran D.A.P."/>
            <person name="Tomita M."/>
            <person name="Numata K."/>
            <person name="Arakawa K."/>
        </authorList>
    </citation>
    <scope>NUCLEOTIDE SEQUENCE</scope>
</reference>
<accession>A0A8X6QG01</accession>
<dbReference type="Proteomes" id="UP000887013">
    <property type="component" value="Unassembled WGS sequence"/>
</dbReference>
<dbReference type="EMBL" id="BMAW01127935">
    <property type="protein sequence ID" value="GFU23330.1"/>
    <property type="molecule type" value="Genomic_DNA"/>
</dbReference>
<proteinExistence type="predicted"/>
<keyword evidence="2" id="KW-1185">Reference proteome</keyword>
<protein>
    <submittedName>
        <fullName evidence="1">Uncharacterized protein</fullName>
    </submittedName>
</protein>
<name>A0A8X6QG01_NEPPI</name>
<dbReference type="AlphaFoldDB" id="A0A8X6QG01"/>
<evidence type="ECO:0000313" key="2">
    <source>
        <dbReference type="Proteomes" id="UP000887013"/>
    </source>
</evidence>
<gene>
    <name evidence="1" type="ORF">NPIL_529761</name>
</gene>
<feature type="non-terminal residue" evidence="1">
    <location>
        <position position="1"/>
    </location>
</feature>
<evidence type="ECO:0000313" key="1">
    <source>
        <dbReference type="EMBL" id="GFU23330.1"/>
    </source>
</evidence>
<organism evidence="1 2">
    <name type="scientific">Nephila pilipes</name>
    <name type="common">Giant wood spider</name>
    <name type="synonym">Nephila maculata</name>
    <dbReference type="NCBI Taxonomy" id="299642"/>
    <lineage>
        <taxon>Eukaryota</taxon>
        <taxon>Metazoa</taxon>
        <taxon>Ecdysozoa</taxon>
        <taxon>Arthropoda</taxon>
        <taxon>Chelicerata</taxon>
        <taxon>Arachnida</taxon>
        <taxon>Araneae</taxon>
        <taxon>Araneomorphae</taxon>
        <taxon>Entelegynae</taxon>
        <taxon>Araneoidea</taxon>
        <taxon>Nephilidae</taxon>
        <taxon>Nephila</taxon>
    </lineage>
</organism>
<sequence>KHIYNKKFTAPHRISQASHKNNDKLIPDTEEDPLLASITEKRNSHPESTTSFLRLPKDTTINVHRLPLQCV</sequence>